<dbReference type="Gene3D" id="2.30.60.10">
    <property type="entry name" value="Cyanovirin-N"/>
    <property type="match status" value="2"/>
</dbReference>
<dbReference type="Pfam" id="PF08881">
    <property type="entry name" value="CVNH"/>
    <property type="match status" value="2"/>
</dbReference>
<dbReference type="InterPro" id="IPR036673">
    <property type="entry name" value="Cyanovirin-N_sf"/>
</dbReference>
<feature type="chain" id="PRO_5035936040" description="Cyanovirin-N domain-containing protein" evidence="1">
    <location>
        <begin position="26"/>
        <end position="177"/>
    </location>
</feature>
<dbReference type="Proteomes" id="UP000825935">
    <property type="component" value="Chromosome 18"/>
</dbReference>
<reference evidence="3" key="1">
    <citation type="submission" date="2021-08" db="EMBL/GenBank/DDBJ databases">
        <title>WGS assembly of Ceratopteris richardii.</title>
        <authorList>
            <person name="Marchant D.B."/>
            <person name="Chen G."/>
            <person name="Jenkins J."/>
            <person name="Shu S."/>
            <person name="Leebens-Mack J."/>
            <person name="Grimwood J."/>
            <person name="Schmutz J."/>
            <person name="Soltis P."/>
            <person name="Soltis D."/>
            <person name="Chen Z.-H."/>
        </authorList>
    </citation>
    <scope>NUCLEOTIDE SEQUENCE</scope>
    <source>
        <strain evidence="3">Whitten #5841</strain>
        <tissue evidence="3">Leaf</tissue>
    </source>
</reference>
<dbReference type="EMBL" id="CM035423">
    <property type="protein sequence ID" value="KAH7366344.1"/>
    <property type="molecule type" value="Genomic_DNA"/>
</dbReference>
<evidence type="ECO:0000313" key="4">
    <source>
        <dbReference type="Proteomes" id="UP000825935"/>
    </source>
</evidence>
<dbReference type="AlphaFoldDB" id="A0A8T2SRL7"/>
<evidence type="ECO:0000313" key="3">
    <source>
        <dbReference type="EMBL" id="KAH7366344.1"/>
    </source>
</evidence>
<proteinExistence type="predicted"/>
<dbReference type="SMART" id="SM01111">
    <property type="entry name" value="CVNH"/>
    <property type="match status" value="1"/>
</dbReference>
<evidence type="ECO:0000259" key="2">
    <source>
        <dbReference type="SMART" id="SM01111"/>
    </source>
</evidence>
<keyword evidence="1" id="KW-0732">Signal</keyword>
<gene>
    <name evidence="3" type="ORF">KP509_18G074000</name>
</gene>
<sequence length="177" mass="19617">MASISKAAFLILIISMVNLSTHANAECLFVGGNFSHSCRNIRLLPDRMHLEATCGTPPNTSQLYLNEKVANDNGVLRGKQCFGFMHLIEKKCEFSQSCGDIQLHGTVLSATCINNNHQAVRSSVDLDDCIMNNRGFLDWVCEIDACTAEEATDQSSFLLRRSLVELIFLCFFVCVCV</sequence>
<comment type="caution">
    <text evidence="3">The sequence shown here is derived from an EMBL/GenBank/DDBJ whole genome shotgun (WGS) entry which is preliminary data.</text>
</comment>
<name>A0A8T2SRL7_CERRI</name>
<evidence type="ECO:0000256" key="1">
    <source>
        <dbReference type="SAM" id="SignalP"/>
    </source>
</evidence>
<feature type="domain" description="Cyanovirin-N" evidence="2">
    <location>
        <begin position="33"/>
        <end position="139"/>
    </location>
</feature>
<accession>A0A8T2SRL7</accession>
<feature type="signal peptide" evidence="1">
    <location>
        <begin position="1"/>
        <end position="25"/>
    </location>
</feature>
<keyword evidence="4" id="KW-1185">Reference proteome</keyword>
<dbReference type="InterPro" id="IPR011058">
    <property type="entry name" value="Cyanovirin-N"/>
</dbReference>
<organism evidence="3 4">
    <name type="scientific">Ceratopteris richardii</name>
    <name type="common">Triangle waterfern</name>
    <dbReference type="NCBI Taxonomy" id="49495"/>
    <lineage>
        <taxon>Eukaryota</taxon>
        <taxon>Viridiplantae</taxon>
        <taxon>Streptophyta</taxon>
        <taxon>Embryophyta</taxon>
        <taxon>Tracheophyta</taxon>
        <taxon>Polypodiopsida</taxon>
        <taxon>Polypodiidae</taxon>
        <taxon>Polypodiales</taxon>
        <taxon>Pteridineae</taxon>
        <taxon>Pteridaceae</taxon>
        <taxon>Parkerioideae</taxon>
        <taxon>Ceratopteris</taxon>
    </lineage>
</organism>
<protein>
    <recommendedName>
        <fullName evidence="2">Cyanovirin-N domain-containing protein</fullName>
    </recommendedName>
</protein>
<dbReference type="SUPFAM" id="SSF51322">
    <property type="entry name" value="Cyanovirin-N"/>
    <property type="match status" value="2"/>
</dbReference>
<dbReference type="OrthoDB" id="2947935at2759"/>